<protein>
    <submittedName>
        <fullName evidence="2">Alpha/beta hydrolase</fullName>
    </submittedName>
</protein>
<name>A0A848H555_9BURK</name>
<dbReference type="GO" id="GO:0016787">
    <property type="term" value="F:hydrolase activity"/>
    <property type="evidence" value="ECO:0007669"/>
    <property type="project" value="UniProtKB-KW"/>
</dbReference>
<comment type="caution">
    <text evidence="2">The sequence shown here is derived from an EMBL/GenBank/DDBJ whole genome shotgun (WGS) entry which is preliminary data.</text>
</comment>
<dbReference type="InterPro" id="IPR022742">
    <property type="entry name" value="Hydrolase_4"/>
</dbReference>
<keyword evidence="2" id="KW-0378">Hydrolase</keyword>
<evidence type="ECO:0000313" key="3">
    <source>
        <dbReference type="Proteomes" id="UP000541185"/>
    </source>
</evidence>
<evidence type="ECO:0000259" key="1">
    <source>
        <dbReference type="Pfam" id="PF12146"/>
    </source>
</evidence>
<dbReference type="AlphaFoldDB" id="A0A848H555"/>
<feature type="domain" description="Serine aminopeptidase S33" evidence="1">
    <location>
        <begin position="35"/>
        <end position="269"/>
    </location>
</feature>
<evidence type="ECO:0000313" key="2">
    <source>
        <dbReference type="EMBL" id="NML44649.1"/>
    </source>
</evidence>
<accession>A0A848H555</accession>
<dbReference type="Gene3D" id="3.40.50.1820">
    <property type="entry name" value="alpha/beta hydrolase"/>
    <property type="match status" value="1"/>
</dbReference>
<gene>
    <name evidence="2" type="ORF">HHL11_12865</name>
</gene>
<dbReference type="Proteomes" id="UP000541185">
    <property type="component" value="Unassembled WGS sequence"/>
</dbReference>
<sequence length="298" mass="32443">MQNVLPSRYIADAAPVLPSSILDRETSLPATTPRHLVLLHGLASSPKEFALLSHPLRRHGVVLHAPEIPGYSQSSLSSAARWQDWLASATGLVESITQRHGPVVIGGLCTGAVLALAIAARGEARGVRGLALLSPLLAYDGWGLPWWYRFRSLAYLLRLERRFFMEERHPYGLKNERLRQWVRQQMANGDATLAGPPRVSLQAVRESERISSHAADWLAGLAVPTLVVHAREDEICSLSSVQAAVSRAPRQLLEMTVLEDSYHMITADNDRQLVAARLAAHVAACAGTESRTPAVAAG</sequence>
<organism evidence="2 3">
    <name type="scientific">Ramlibacter agri</name>
    <dbReference type="NCBI Taxonomy" id="2728837"/>
    <lineage>
        <taxon>Bacteria</taxon>
        <taxon>Pseudomonadati</taxon>
        <taxon>Pseudomonadota</taxon>
        <taxon>Betaproteobacteria</taxon>
        <taxon>Burkholderiales</taxon>
        <taxon>Comamonadaceae</taxon>
        <taxon>Ramlibacter</taxon>
    </lineage>
</organism>
<dbReference type="InterPro" id="IPR029058">
    <property type="entry name" value="AB_hydrolase_fold"/>
</dbReference>
<dbReference type="SUPFAM" id="SSF53474">
    <property type="entry name" value="alpha/beta-Hydrolases"/>
    <property type="match status" value="1"/>
</dbReference>
<dbReference type="RefSeq" id="WP_169418761.1">
    <property type="nucleotide sequence ID" value="NZ_JABBFX010000001.1"/>
</dbReference>
<reference evidence="2 3" key="1">
    <citation type="submission" date="2020-04" db="EMBL/GenBank/DDBJ databases">
        <title>Ramlibacter sp. G-1-2-2 isolated from soil.</title>
        <authorList>
            <person name="Dahal R.H."/>
        </authorList>
    </citation>
    <scope>NUCLEOTIDE SEQUENCE [LARGE SCALE GENOMIC DNA]</scope>
    <source>
        <strain evidence="2 3">G-1-2-2</strain>
    </source>
</reference>
<dbReference type="EMBL" id="JABBFX010000001">
    <property type="protein sequence ID" value="NML44649.1"/>
    <property type="molecule type" value="Genomic_DNA"/>
</dbReference>
<keyword evidence="3" id="KW-1185">Reference proteome</keyword>
<proteinExistence type="predicted"/>
<dbReference type="Pfam" id="PF12146">
    <property type="entry name" value="Hydrolase_4"/>
    <property type="match status" value="1"/>
</dbReference>